<keyword evidence="6" id="KW-0411">Iron-sulfur</keyword>
<evidence type="ECO:0000259" key="7">
    <source>
        <dbReference type="Pfam" id="PF04055"/>
    </source>
</evidence>
<evidence type="ECO:0000313" key="10">
    <source>
        <dbReference type="Proteomes" id="UP000000646"/>
    </source>
</evidence>
<dbReference type="HOGENOM" id="CLU_009273_1_4_7"/>
<gene>
    <name evidence="9" type="ordered locus">CJJ81176_1605</name>
</gene>
<comment type="cofactor">
    <cofactor evidence="1">
        <name>[4Fe-4S] cluster</name>
        <dbReference type="ChEBI" id="CHEBI:49883"/>
    </cofactor>
</comment>
<dbReference type="GO" id="GO:0046872">
    <property type="term" value="F:metal ion binding"/>
    <property type="evidence" value="ECO:0007669"/>
    <property type="project" value="UniProtKB-KW"/>
</dbReference>
<keyword evidence="5" id="KW-0408">Iron</keyword>
<evidence type="ECO:0008006" key="11">
    <source>
        <dbReference type="Google" id="ProtNLM"/>
    </source>
</evidence>
<dbReference type="Pfam" id="PF04055">
    <property type="entry name" value="Radical_SAM"/>
    <property type="match status" value="1"/>
</dbReference>
<evidence type="ECO:0000256" key="5">
    <source>
        <dbReference type="ARBA" id="ARBA00023004"/>
    </source>
</evidence>
<dbReference type="GO" id="GO:0003824">
    <property type="term" value="F:catalytic activity"/>
    <property type="evidence" value="ECO:0007669"/>
    <property type="project" value="InterPro"/>
</dbReference>
<evidence type="ECO:0000256" key="4">
    <source>
        <dbReference type="ARBA" id="ARBA00022723"/>
    </source>
</evidence>
<dbReference type="EMBL" id="CP000538">
    <property type="protein sequence ID" value="EAQ72586.2"/>
    <property type="molecule type" value="Genomic_DNA"/>
</dbReference>
<evidence type="ECO:0000256" key="3">
    <source>
        <dbReference type="ARBA" id="ARBA00022691"/>
    </source>
</evidence>
<sequence>MLHILINFINFGKMFTLGNIMKFKKIYIELSDICGLKCDFCPSRKGIRGVMSEEKFQNLAHEISNKAELFTFHLLGDPLLLPNLENYLKIAKSEAMKLEITTSGFYLNSKNQALLLGYENIHQINISLMSFLSQSKISLEQYFKPILELCKKHLEQKSLSFINLRLWNLDANFKAPKSNLKIYEFLAKEFEVKIDTNLSKNRLQRHILLHQNKLFKWPNLKDEPLYKKGKCHALKEQIGILSDGSLVPCCLDTKADINLGNVFENNFDKLFKSPRIKMMKKAFEEDKRIEKLCQTCEFFKARLGD</sequence>
<evidence type="ECO:0000259" key="8">
    <source>
        <dbReference type="Pfam" id="PF13186"/>
    </source>
</evidence>
<dbReference type="AlphaFoldDB" id="A0A0H3PHY2"/>
<dbReference type="SUPFAM" id="SSF102114">
    <property type="entry name" value="Radical SAM enzymes"/>
    <property type="match status" value="1"/>
</dbReference>
<dbReference type="PANTHER" id="PTHR43787">
    <property type="entry name" value="FEMO COFACTOR BIOSYNTHESIS PROTEIN NIFB-RELATED"/>
    <property type="match status" value="1"/>
</dbReference>
<dbReference type="eggNOG" id="COG0535">
    <property type="taxonomic scope" value="Bacteria"/>
</dbReference>
<organism evidence="9 10">
    <name type="scientific">Campylobacter jejuni subsp. jejuni serotype O:23/36 (strain 81-176)</name>
    <dbReference type="NCBI Taxonomy" id="354242"/>
    <lineage>
        <taxon>Bacteria</taxon>
        <taxon>Pseudomonadati</taxon>
        <taxon>Campylobacterota</taxon>
        <taxon>Epsilonproteobacteria</taxon>
        <taxon>Campylobacterales</taxon>
        <taxon>Campylobacteraceae</taxon>
        <taxon>Campylobacter</taxon>
    </lineage>
</organism>
<dbReference type="Gene3D" id="3.20.20.70">
    <property type="entry name" value="Aldolase class I"/>
    <property type="match status" value="1"/>
</dbReference>
<dbReference type="InterPro" id="IPR058240">
    <property type="entry name" value="rSAM_sf"/>
</dbReference>
<evidence type="ECO:0000256" key="1">
    <source>
        <dbReference type="ARBA" id="ARBA00001966"/>
    </source>
</evidence>
<proteinExistence type="predicted"/>
<keyword evidence="4" id="KW-0479">Metal-binding</keyword>
<feature type="domain" description="Radical SAM core" evidence="7">
    <location>
        <begin position="28"/>
        <end position="155"/>
    </location>
</feature>
<dbReference type="Proteomes" id="UP000000646">
    <property type="component" value="Chromosome"/>
</dbReference>
<accession>A0A0H3PHY2</accession>
<dbReference type="InterPro" id="IPR007197">
    <property type="entry name" value="rSAM"/>
</dbReference>
<dbReference type="CDD" id="cd01335">
    <property type="entry name" value="Radical_SAM"/>
    <property type="match status" value="1"/>
</dbReference>
<reference evidence="10" key="1">
    <citation type="submission" date="2006-12" db="EMBL/GenBank/DDBJ databases">
        <authorList>
            <person name="Fouts D.E."/>
            <person name="Nelson K.E."/>
            <person name="Sebastian Y."/>
        </authorList>
    </citation>
    <scope>NUCLEOTIDE SEQUENCE [LARGE SCALE GENOMIC DNA]</scope>
    <source>
        <strain evidence="10">81-176</strain>
    </source>
</reference>
<evidence type="ECO:0000313" key="9">
    <source>
        <dbReference type="EMBL" id="EAQ72586.2"/>
    </source>
</evidence>
<dbReference type="InterPro" id="IPR023885">
    <property type="entry name" value="4Fe4S-binding_SPASM_dom"/>
</dbReference>
<dbReference type="InterPro" id="IPR013785">
    <property type="entry name" value="Aldolase_TIM"/>
</dbReference>
<dbReference type="Pfam" id="PF13186">
    <property type="entry name" value="SPASM"/>
    <property type="match status" value="1"/>
</dbReference>
<dbReference type="PANTHER" id="PTHR43787:SF10">
    <property type="entry name" value="COFACTOR MODIFYING PROTEIN"/>
    <property type="match status" value="1"/>
</dbReference>
<evidence type="ECO:0000256" key="2">
    <source>
        <dbReference type="ARBA" id="ARBA00022485"/>
    </source>
</evidence>
<dbReference type="GO" id="GO:0051539">
    <property type="term" value="F:4 iron, 4 sulfur cluster binding"/>
    <property type="evidence" value="ECO:0007669"/>
    <property type="project" value="UniProtKB-KW"/>
</dbReference>
<dbReference type="KEGG" id="cjj:CJJ81176_1605"/>
<name>A0A0H3PHY2_CAMJJ</name>
<feature type="domain" description="4Fe4S-binding SPASM" evidence="8">
    <location>
        <begin position="231"/>
        <end position="297"/>
    </location>
</feature>
<keyword evidence="2" id="KW-0004">4Fe-4S</keyword>
<evidence type="ECO:0000256" key="6">
    <source>
        <dbReference type="ARBA" id="ARBA00023014"/>
    </source>
</evidence>
<dbReference type="SFLD" id="SFLDS00029">
    <property type="entry name" value="Radical_SAM"/>
    <property type="match status" value="1"/>
</dbReference>
<protein>
    <recommendedName>
        <fullName evidence="11">Radical SAM/SPASM domain-containing protein</fullName>
    </recommendedName>
</protein>
<keyword evidence="3" id="KW-0949">S-adenosyl-L-methionine</keyword>